<evidence type="ECO:0000256" key="1">
    <source>
        <dbReference type="ARBA" id="ARBA00010923"/>
    </source>
</evidence>
<feature type="domain" description="Type I restriction modification DNA specificity" evidence="4">
    <location>
        <begin position="216"/>
        <end position="381"/>
    </location>
</feature>
<dbReference type="Gene3D" id="3.90.220.20">
    <property type="entry name" value="DNA methylase specificity domains"/>
    <property type="match status" value="2"/>
</dbReference>
<dbReference type="PANTHER" id="PTHR30408:SF12">
    <property type="entry name" value="TYPE I RESTRICTION ENZYME MJAVIII SPECIFICITY SUBUNIT"/>
    <property type="match status" value="1"/>
</dbReference>
<dbReference type="InterPro" id="IPR000055">
    <property type="entry name" value="Restrct_endonuc_typeI_TRD"/>
</dbReference>
<protein>
    <submittedName>
        <fullName evidence="5">Type-1 restriction enzyme EcoKI specificity protein</fullName>
    </submittedName>
</protein>
<dbReference type="GO" id="GO:0009307">
    <property type="term" value="P:DNA restriction-modification system"/>
    <property type="evidence" value="ECO:0007669"/>
    <property type="project" value="UniProtKB-KW"/>
</dbReference>
<dbReference type="CDD" id="cd16961">
    <property type="entry name" value="RMtype1_S_TRD-CR_like"/>
    <property type="match status" value="1"/>
</dbReference>
<organism evidence="5 6">
    <name type="scientific">Tautonia plasticadhaerens</name>
    <dbReference type="NCBI Taxonomy" id="2527974"/>
    <lineage>
        <taxon>Bacteria</taxon>
        <taxon>Pseudomonadati</taxon>
        <taxon>Planctomycetota</taxon>
        <taxon>Planctomycetia</taxon>
        <taxon>Isosphaerales</taxon>
        <taxon>Isosphaeraceae</taxon>
        <taxon>Tautonia</taxon>
    </lineage>
</organism>
<dbReference type="KEGG" id="tpla:ElP_19780"/>
<keyword evidence="3" id="KW-0238">DNA-binding</keyword>
<keyword evidence="6" id="KW-1185">Reference proteome</keyword>
<evidence type="ECO:0000259" key="4">
    <source>
        <dbReference type="Pfam" id="PF01420"/>
    </source>
</evidence>
<dbReference type="CDD" id="cd17253">
    <property type="entry name" value="RMtype1_S_Eco933I-TRD2-CR2_like"/>
    <property type="match status" value="1"/>
</dbReference>
<evidence type="ECO:0000313" key="6">
    <source>
        <dbReference type="Proteomes" id="UP000317835"/>
    </source>
</evidence>
<dbReference type="OrthoDB" id="9811611at2"/>
<dbReference type="Proteomes" id="UP000317835">
    <property type="component" value="Chromosome"/>
</dbReference>
<dbReference type="PANTHER" id="PTHR30408">
    <property type="entry name" value="TYPE-1 RESTRICTION ENZYME ECOKI SPECIFICITY PROTEIN"/>
    <property type="match status" value="1"/>
</dbReference>
<gene>
    <name evidence="5" type="primary">hsdS_1</name>
    <name evidence="5" type="ORF">ElP_19780</name>
</gene>
<dbReference type="REBASE" id="355340">
    <property type="entry name" value="S.PbaE1PORF19790P"/>
</dbReference>
<sequence length="416" mass="47149">MNSRNDRTDLVDTWNGKVEEWPKVRFGDVCEIVARQVDPKLDQYAKLPHISGVNIESGTGRLLFLNTAAEDKVTSNKYLFYSGDVLYSKLRPYLRKALAVDFQGVCSADMYPLRVDRDYLDPEFTAWLLISDSFTKYADGESRRARMPKLNREQLFNWTAQIPPLSKQKTINSYIKWQFDKYIRSRMAAKAQLEAAETLPAAYLRSIFQGPEAESWLILPLGEAGEISSGITLGRRVSDRETRPVPYLRVANVKDGHLDLSDVNEIDATEAEIEKLRLKSGDLLLTEGGDADKLGRGTFWEGQIPDCIHQNHIFRIRFDPSRFCHRFVAAQIASPYGKAYFLAHAKQTTGIATINQKVLSAFPLMVPPVREQKRIALMLDARRTEAERVHSALADRLKAIERLPASILSRAFIGAR</sequence>
<dbReference type="SUPFAM" id="SSF116734">
    <property type="entry name" value="DNA methylase specificity domain"/>
    <property type="match status" value="2"/>
</dbReference>
<accession>A0A518GZU3</accession>
<name>A0A518GZU3_9BACT</name>
<evidence type="ECO:0000256" key="3">
    <source>
        <dbReference type="ARBA" id="ARBA00023125"/>
    </source>
</evidence>
<dbReference type="Pfam" id="PF01420">
    <property type="entry name" value="Methylase_S"/>
    <property type="match status" value="2"/>
</dbReference>
<proteinExistence type="inferred from homology"/>
<reference evidence="5 6" key="1">
    <citation type="submission" date="2019-02" db="EMBL/GenBank/DDBJ databases">
        <title>Deep-cultivation of Planctomycetes and their phenomic and genomic characterization uncovers novel biology.</title>
        <authorList>
            <person name="Wiegand S."/>
            <person name="Jogler M."/>
            <person name="Boedeker C."/>
            <person name="Pinto D."/>
            <person name="Vollmers J."/>
            <person name="Rivas-Marin E."/>
            <person name="Kohn T."/>
            <person name="Peeters S.H."/>
            <person name="Heuer A."/>
            <person name="Rast P."/>
            <person name="Oberbeckmann S."/>
            <person name="Bunk B."/>
            <person name="Jeske O."/>
            <person name="Meyerdierks A."/>
            <person name="Storesund J.E."/>
            <person name="Kallscheuer N."/>
            <person name="Luecker S."/>
            <person name="Lage O.M."/>
            <person name="Pohl T."/>
            <person name="Merkel B.J."/>
            <person name="Hornburger P."/>
            <person name="Mueller R.-W."/>
            <person name="Bruemmer F."/>
            <person name="Labrenz M."/>
            <person name="Spormann A.M."/>
            <person name="Op den Camp H."/>
            <person name="Overmann J."/>
            <person name="Amann R."/>
            <person name="Jetten M.S.M."/>
            <person name="Mascher T."/>
            <person name="Medema M.H."/>
            <person name="Devos D.P."/>
            <person name="Kaster A.-K."/>
            <person name="Ovreas L."/>
            <person name="Rohde M."/>
            <person name="Galperin M.Y."/>
            <person name="Jogler C."/>
        </authorList>
    </citation>
    <scope>NUCLEOTIDE SEQUENCE [LARGE SCALE GENOMIC DNA]</scope>
    <source>
        <strain evidence="5 6">ElP</strain>
    </source>
</reference>
<feature type="domain" description="Type I restriction modification DNA specificity" evidence="4">
    <location>
        <begin position="19"/>
        <end position="193"/>
    </location>
</feature>
<keyword evidence="2" id="KW-0680">Restriction system</keyword>
<comment type="similarity">
    <text evidence="1">Belongs to the type-I restriction system S methylase family.</text>
</comment>
<dbReference type="InterPro" id="IPR052021">
    <property type="entry name" value="Type-I_RS_S_subunit"/>
</dbReference>
<dbReference type="InterPro" id="IPR044946">
    <property type="entry name" value="Restrct_endonuc_typeI_TRD_sf"/>
</dbReference>
<evidence type="ECO:0000256" key="2">
    <source>
        <dbReference type="ARBA" id="ARBA00022747"/>
    </source>
</evidence>
<dbReference type="GO" id="GO:0003677">
    <property type="term" value="F:DNA binding"/>
    <property type="evidence" value="ECO:0007669"/>
    <property type="project" value="UniProtKB-KW"/>
</dbReference>
<dbReference type="AlphaFoldDB" id="A0A518GZU3"/>
<dbReference type="EMBL" id="CP036426">
    <property type="protein sequence ID" value="QDV34096.1"/>
    <property type="molecule type" value="Genomic_DNA"/>
</dbReference>
<evidence type="ECO:0000313" key="5">
    <source>
        <dbReference type="EMBL" id="QDV34096.1"/>
    </source>
</evidence>